<evidence type="ECO:0000313" key="1">
    <source>
        <dbReference type="EMBL" id="KAF2423011.1"/>
    </source>
</evidence>
<proteinExistence type="predicted"/>
<dbReference type="Proteomes" id="UP000800235">
    <property type="component" value="Unassembled WGS sequence"/>
</dbReference>
<dbReference type="AlphaFoldDB" id="A0A9P4NIJ6"/>
<dbReference type="EMBL" id="MU007086">
    <property type="protein sequence ID" value="KAF2423011.1"/>
    <property type="molecule type" value="Genomic_DNA"/>
</dbReference>
<comment type="caution">
    <text evidence="1">The sequence shown here is derived from an EMBL/GenBank/DDBJ whole genome shotgun (WGS) entry which is preliminary data.</text>
</comment>
<name>A0A9P4NIJ6_9PEZI</name>
<gene>
    <name evidence="1" type="ORF">EJ08DRAFT_462936</name>
</gene>
<evidence type="ECO:0000313" key="2">
    <source>
        <dbReference type="Proteomes" id="UP000800235"/>
    </source>
</evidence>
<keyword evidence="2" id="KW-1185">Reference proteome</keyword>
<reference evidence="1" key="1">
    <citation type="journal article" date="2020" name="Stud. Mycol.">
        <title>101 Dothideomycetes genomes: a test case for predicting lifestyles and emergence of pathogens.</title>
        <authorList>
            <person name="Haridas S."/>
            <person name="Albert R."/>
            <person name="Binder M."/>
            <person name="Bloem J."/>
            <person name="Labutti K."/>
            <person name="Salamov A."/>
            <person name="Andreopoulos B."/>
            <person name="Baker S."/>
            <person name="Barry K."/>
            <person name="Bills G."/>
            <person name="Bluhm B."/>
            <person name="Cannon C."/>
            <person name="Castanera R."/>
            <person name="Culley D."/>
            <person name="Daum C."/>
            <person name="Ezra D."/>
            <person name="Gonzalez J."/>
            <person name="Henrissat B."/>
            <person name="Kuo A."/>
            <person name="Liang C."/>
            <person name="Lipzen A."/>
            <person name="Lutzoni F."/>
            <person name="Magnuson J."/>
            <person name="Mondo S."/>
            <person name="Nolan M."/>
            <person name="Ohm R."/>
            <person name="Pangilinan J."/>
            <person name="Park H.-J."/>
            <person name="Ramirez L."/>
            <person name="Alfaro M."/>
            <person name="Sun H."/>
            <person name="Tritt A."/>
            <person name="Yoshinaga Y."/>
            <person name="Zwiers L.-H."/>
            <person name="Turgeon B."/>
            <person name="Goodwin S."/>
            <person name="Spatafora J."/>
            <person name="Crous P."/>
            <person name="Grigoriev I."/>
        </authorList>
    </citation>
    <scope>NUCLEOTIDE SEQUENCE</scope>
    <source>
        <strain evidence="1">CBS 130266</strain>
    </source>
</reference>
<protein>
    <submittedName>
        <fullName evidence="1">Uncharacterized protein</fullName>
    </submittedName>
</protein>
<sequence>MFLISPPWRTPAPWPSQQEMRWEGEINASTQRVYVLDNSYQSHVPTWPQSERDRGPRRTFAGPLSFVRYQRSSMFTIW</sequence>
<accession>A0A9P4NIJ6</accession>
<organism evidence="1 2">
    <name type="scientific">Tothia fuscella</name>
    <dbReference type="NCBI Taxonomy" id="1048955"/>
    <lineage>
        <taxon>Eukaryota</taxon>
        <taxon>Fungi</taxon>
        <taxon>Dikarya</taxon>
        <taxon>Ascomycota</taxon>
        <taxon>Pezizomycotina</taxon>
        <taxon>Dothideomycetes</taxon>
        <taxon>Pleosporomycetidae</taxon>
        <taxon>Venturiales</taxon>
        <taxon>Cylindrosympodiaceae</taxon>
        <taxon>Tothia</taxon>
    </lineage>
</organism>